<gene>
    <name evidence="1" type="ORF">L207DRAFT_614830</name>
</gene>
<protein>
    <submittedName>
        <fullName evidence="1">Uncharacterized protein</fullName>
    </submittedName>
</protein>
<dbReference type="EMBL" id="KZ613969">
    <property type="protein sequence ID" value="PMD30031.1"/>
    <property type="molecule type" value="Genomic_DNA"/>
</dbReference>
<accession>A0A2J6QUU4</accession>
<organism evidence="1 2">
    <name type="scientific">Hyaloscypha variabilis (strain UAMH 11265 / GT02V1 / F)</name>
    <name type="common">Meliniomyces variabilis</name>
    <dbReference type="NCBI Taxonomy" id="1149755"/>
    <lineage>
        <taxon>Eukaryota</taxon>
        <taxon>Fungi</taxon>
        <taxon>Dikarya</taxon>
        <taxon>Ascomycota</taxon>
        <taxon>Pezizomycotina</taxon>
        <taxon>Leotiomycetes</taxon>
        <taxon>Helotiales</taxon>
        <taxon>Hyaloscyphaceae</taxon>
        <taxon>Hyaloscypha</taxon>
        <taxon>Hyaloscypha variabilis</taxon>
    </lineage>
</organism>
<name>A0A2J6QUU4_HYAVF</name>
<dbReference type="Proteomes" id="UP000235786">
    <property type="component" value="Unassembled WGS sequence"/>
</dbReference>
<dbReference type="AlphaFoldDB" id="A0A2J6QUU4"/>
<proteinExistence type="predicted"/>
<sequence length="192" mass="20630">LNSVCSGSISVTKTNTIPFVASFPETKDNSISRSRSSWLILDPIMSLGKRKQVEVKVRLCTPAPVTIPVPDLAGESATIQLYDWTRTQSACFPSNLSHEAPSLAAGEHSSCGMHHQPLTLLPNIEGKLGPECSLVGDVTSASEGSFVVVAAVCTMFTAREGLQMHGQVTPLFGFSRQRIELLVTAHSNYSRS</sequence>
<keyword evidence="2" id="KW-1185">Reference proteome</keyword>
<reference evidence="1 2" key="1">
    <citation type="submission" date="2016-04" db="EMBL/GenBank/DDBJ databases">
        <title>A degradative enzymes factory behind the ericoid mycorrhizal symbiosis.</title>
        <authorList>
            <consortium name="DOE Joint Genome Institute"/>
            <person name="Martino E."/>
            <person name="Morin E."/>
            <person name="Grelet G."/>
            <person name="Kuo A."/>
            <person name="Kohler A."/>
            <person name="Daghino S."/>
            <person name="Barry K."/>
            <person name="Choi C."/>
            <person name="Cichocki N."/>
            <person name="Clum A."/>
            <person name="Copeland A."/>
            <person name="Hainaut M."/>
            <person name="Haridas S."/>
            <person name="Labutti K."/>
            <person name="Lindquist E."/>
            <person name="Lipzen A."/>
            <person name="Khouja H.-R."/>
            <person name="Murat C."/>
            <person name="Ohm R."/>
            <person name="Olson A."/>
            <person name="Spatafora J."/>
            <person name="Veneault-Fourrey C."/>
            <person name="Henrissat B."/>
            <person name="Grigoriev I."/>
            <person name="Martin F."/>
            <person name="Perotto S."/>
        </authorList>
    </citation>
    <scope>NUCLEOTIDE SEQUENCE [LARGE SCALE GENOMIC DNA]</scope>
    <source>
        <strain evidence="1 2">F</strain>
    </source>
</reference>
<evidence type="ECO:0000313" key="1">
    <source>
        <dbReference type="EMBL" id="PMD30031.1"/>
    </source>
</evidence>
<evidence type="ECO:0000313" key="2">
    <source>
        <dbReference type="Proteomes" id="UP000235786"/>
    </source>
</evidence>
<feature type="non-terminal residue" evidence="1">
    <location>
        <position position="1"/>
    </location>
</feature>